<evidence type="ECO:0000259" key="9">
    <source>
        <dbReference type="Pfam" id="PF14748"/>
    </source>
</evidence>
<dbReference type="InterPro" id="IPR036291">
    <property type="entry name" value="NAD(P)-bd_dom_sf"/>
</dbReference>
<dbReference type="GO" id="GO:0005737">
    <property type="term" value="C:cytoplasm"/>
    <property type="evidence" value="ECO:0007669"/>
    <property type="project" value="UniProtKB-SubCell"/>
</dbReference>
<evidence type="ECO:0000256" key="4">
    <source>
        <dbReference type="ARBA" id="ARBA00058118"/>
    </source>
</evidence>
<organism evidence="10 11">
    <name type="scientific">Gleimia europaea ACS-120-V-Col10b</name>
    <dbReference type="NCBI Taxonomy" id="883069"/>
    <lineage>
        <taxon>Bacteria</taxon>
        <taxon>Bacillati</taxon>
        <taxon>Actinomycetota</taxon>
        <taxon>Actinomycetes</taxon>
        <taxon>Actinomycetales</taxon>
        <taxon>Actinomycetaceae</taxon>
        <taxon>Gleimia</taxon>
    </lineage>
</organism>
<dbReference type="Gene3D" id="3.40.50.720">
    <property type="entry name" value="NAD(P)-binding Rossmann-like Domain"/>
    <property type="match status" value="1"/>
</dbReference>
<gene>
    <name evidence="5" type="primary">proC</name>
    <name evidence="10" type="ORF">HMPREF9238_00400</name>
</gene>
<evidence type="ECO:0000313" key="10">
    <source>
        <dbReference type="EMBL" id="EPD30652.1"/>
    </source>
</evidence>
<dbReference type="InterPro" id="IPR029036">
    <property type="entry name" value="P5CR_dimer"/>
</dbReference>
<dbReference type="OrthoDB" id="9805754at2"/>
<dbReference type="Proteomes" id="UP000014387">
    <property type="component" value="Unassembled WGS sequence"/>
</dbReference>
<dbReference type="EC" id="1.5.1.2" evidence="5 6"/>
<evidence type="ECO:0000259" key="8">
    <source>
        <dbReference type="Pfam" id="PF03807"/>
    </source>
</evidence>
<protein>
    <recommendedName>
        <fullName evidence="5 6">Pyrroline-5-carboxylate reductase</fullName>
        <shortName evidence="5">P5C reductase</shortName>
        <shortName evidence="5">P5CR</shortName>
        <ecNumber evidence="5 6">1.5.1.2</ecNumber>
    </recommendedName>
    <alternativeName>
        <fullName evidence="5">PCA reductase</fullName>
    </alternativeName>
</protein>
<dbReference type="InterPro" id="IPR028939">
    <property type="entry name" value="P5C_Rdtase_cat_N"/>
</dbReference>
<evidence type="ECO:0000256" key="3">
    <source>
        <dbReference type="ARBA" id="ARBA00023002"/>
    </source>
</evidence>
<evidence type="ECO:0000256" key="7">
    <source>
        <dbReference type="PIRSR" id="PIRSR000193-1"/>
    </source>
</evidence>
<keyword evidence="5" id="KW-0963">Cytoplasm</keyword>
<comment type="function">
    <text evidence="4 5">Catalyzes the reduction of 1-pyrroline-5-carboxylate (PCA) to L-proline.</text>
</comment>
<proteinExistence type="inferred from homology"/>
<evidence type="ECO:0000256" key="2">
    <source>
        <dbReference type="ARBA" id="ARBA00022857"/>
    </source>
</evidence>
<dbReference type="PANTHER" id="PTHR11645:SF0">
    <property type="entry name" value="PYRROLINE-5-CARBOXYLATE REDUCTASE 3"/>
    <property type="match status" value="1"/>
</dbReference>
<comment type="similarity">
    <text evidence="1 5">Belongs to the pyrroline-5-carboxylate reductase family.</text>
</comment>
<dbReference type="PANTHER" id="PTHR11645">
    <property type="entry name" value="PYRROLINE-5-CARBOXYLATE REDUCTASE"/>
    <property type="match status" value="1"/>
</dbReference>
<dbReference type="AlphaFoldDB" id="A0A9W5VW63"/>
<keyword evidence="2 5" id="KW-0521">NADP</keyword>
<dbReference type="Gene3D" id="1.10.3730.10">
    <property type="entry name" value="ProC C-terminal domain-like"/>
    <property type="match status" value="1"/>
</dbReference>
<dbReference type="InterPro" id="IPR008927">
    <property type="entry name" value="6-PGluconate_DH-like_C_sf"/>
</dbReference>
<evidence type="ECO:0000256" key="5">
    <source>
        <dbReference type="HAMAP-Rule" id="MF_01925"/>
    </source>
</evidence>
<reference evidence="10 11" key="1">
    <citation type="submission" date="2013-05" db="EMBL/GenBank/DDBJ databases">
        <title>The Genome Sequence of Actinomyces europaeus ACS-120-V-COL10B.</title>
        <authorList>
            <consortium name="The Broad Institute Genomics Platform"/>
            <person name="Earl A."/>
            <person name="Ward D."/>
            <person name="Feldgarden M."/>
            <person name="Gevers D."/>
            <person name="Saerens B."/>
            <person name="Vaneechoutte M."/>
            <person name="Walker B."/>
            <person name="Young S."/>
            <person name="Zeng Q."/>
            <person name="Gargeya S."/>
            <person name="Fitzgerald M."/>
            <person name="Haas B."/>
            <person name="Abouelleil A."/>
            <person name="Allen A.W."/>
            <person name="Alvarado L."/>
            <person name="Arachchi H.M."/>
            <person name="Berlin A.M."/>
            <person name="Chapman S.B."/>
            <person name="Gainer-Dewar J."/>
            <person name="Goldberg J."/>
            <person name="Griggs A."/>
            <person name="Gujja S."/>
            <person name="Hansen M."/>
            <person name="Howarth C."/>
            <person name="Imamovic A."/>
            <person name="Ireland A."/>
            <person name="Larimer J."/>
            <person name="McCowan C."/>
            <person name="Murphy C."/>
            <person name="Pearson M."/>
            <person name="Poon T.W."/>
            <person name="Priest M."/>
            <person name="Roberts A."/>
            <person name="Saif S."/>
            <person name="Shea T."/>
            <person name="Sisk P."/>
            <person name="Sykes S."/>
            <person name="Wortman J."/>
            <person name="Nusbaum C."/>
            <person name="Birren B."/>
        </authorList>
    </citation>
    <scope>NUCLEOTIDE SEQUENCE [LARGE SCALE GENOMIC DNA]</scope>
    <source>
        <strain evidence="10 11">ACS-120-V-Col10b</strain>
    </source>
</reference>
<feature type="binding site" evidence="7">
    <location>
        <position position="54"/>
    </location>
    <ligand>
        <name>NADPH</name>
        <dbReference type="ChEBI" id="CHEBI:57783"/>
    </ligand>
</feature>
<dbReference type="PIRSF" id="PIRSF000193">
    <property type="entry name" value="Pyrrol-5-carb_rd"/>
    <property type="match status" value="1"/>
</dbReference>
<comment type="subcellular location">
    <subcellularLocation>
        <location evidence="5">Cytoplasm</location>
    </subcellularLocation>
</comment>
<keyword evidence="11" id="KW-1185">Reference proteome</keyword>
<dbReference type="GO" id="GO:0055129">
    <property type="term" value="P:L-proline biosynthetic process"/>
    <property type="evidence" value="ECO:0007669"/>
    <property type="project" value="UniProtKB-UniRule"/>
</dbReference>
<dbReference type="Pfam" id="PF03807">
    <property type="entry name" value="F420_oxidored"/>
    <property type="match status" value="1"/>
</dbReference>
<dbReference type="GO" id="GO:0004735">
    <property type="term" value="F:pyrroline-5-carboxylate reductase activity"/>
    <property type="evidence" value="ECO:0007669"/>
    <property type="project" value="UniProtKB-UniRule"/>
</dbReference>
<comment type="catalytic activity">
    <reaction evidence="5">
        <text>L-proline + NAD(+) = (S)-1-pyrroline-5-carboxylate + NADH + 2 H(+)</text>
        <dbReference type="Rhea" id="RHEA:14105"/>
        <dbReference type="ChEBI" id="CHEBI:15378"/>
        <dbReference type="ChEBI" id="CHEBI:17388"/>
        <dbReference type="ChEBI" id="CHEBI:57540"/>
        <dbReference type="ChEBI" id="CHEBI:57945"/>
        <dbReference type="ChEBI" id="CHEBI:60039"/>
        <dbReference type="EC" id="1.5.1.2"/>
    </reaction>
</comment>
<keyword evidence="5" id="KW-0641">Proline biosynthesis</keyword>
<feature type="binding site" evidence="7">
    <location>
        <begin position="6"/>
        <end position="11"/>
    </location>
    <ligand>
        <name>NADP(+)</name>
        <dbReference type="ChEBI" id="CHEBI:58349"/>
    </ligand>
</feature>
<dbReference type="HAMAP" id="MF_01925">
    <property type="entry name" value="P5C_reductase"/>
    <property type="match status" value="1"/>
</dbReference>
<dbReference type="Pfam" id="PF14748">
    <property type="entry name" value="P5CR_dimer"/>
    <property type="match status" value="1"/>
</dbReference>
<feature type="domain" description="Pyrroline-5-carboxylate reductase catalytic N-terminal" evidence="8">
    <location>
        <begin position="2"/>
        <end position="97"/>
    </location>
</feature>
<dbReference type="RefSeq" id="WP_016443764.1">
    <property type="nucleotide sequence ID" value="NZ_KE150266.1"/>
</dbReference>
<feature type="domain" description="Pyrroline-5-carboxylate reductase dimerisation" evidence="9">
    <location>
        <begin position="160"/>
        <end position="268"/>
    </location>
</feature>
<keyword evidence="3 5" id="KW-0560">Oxidoreductase</keyword>
<evidence type="ECO:0000256" key="1">
    <source>
        <dbReference type="ARBA" id="ARBA00005525"/>
    </source>
</evidence>
<evidence type="ECO:0000256" key="6">
    <source>
        <dbReference type="NCBIfam" id="TIGR00112"/>
    </source>
</evidence>
<comment type="pathway">
    <text evidence="5">Amino-acid biosynthesis; L-proline biosynthesis; L-proline from L-glutamate 5-semialdehyde: step 1/1.</text>
</comment>
<dbReference type="NCBIfam" id="TIGR00112">
    <property type="entry name" value="proC"/>
    <property type="match status" value="1"/>
</dbReference>
<comment type="catalytic activity">
    <reaction evidence="5">
        <text>L-proline + NADP(+) = (S)-1-pyrroline-5-carboxylate + NADPH + 2 H(+)</text>
        <dbReference type="Rhea" id="RHEA:14109"/>
        <dbReference type="ChEBI" id="CHEBI:15378"/>
        <dbReference type="ChEBI" id="CHEBI:17388"/>
        <dbReference type="ChEBI" id="CHEBI:57783"/>
        <dbReference type="ChEBI" id="CHEBI:58349"/>
        <dbReference type="ChEBI" id="CHEBI:60039"/>
        <dbReference type="EC" id="1.5.1.2"/>
    </reaction>
</comment>
<keyword evidence="5" id="KW-0028">Amino-acid biosynthesis</keyword>
<dbReference type="FunFam" id="1.10.3730.10:FF:000001">
    <property type="entry name" value="Pyrroline-5-carboxylate reductase"/>
    <property type="match status" value="1"/>
</dbReference>
<feature type="binding site" evidence="7">
    <location>
        <position position="32"/>
    </location>
    <ligand>
        <name>NADP(+)</name>
        <dbReference type="ChEBI" id="CHEBI:58349"/>
    </ligand>
</feature>
<dbReference type="InterPro" id="IPR000304">
    <property type="entry name" value="Pyrroline-COOH_reductase"/>
</dbReference>
<evidence type="ECO:0000313" key="11">
    <source>
        <dbReference type="Proteomes" id="UP000014387"/>
    </source>
</evidence>
<dbReference type="SUPFAM" id="SSF51735">
    <property type="entry name" value="NAD(P)-binding Rossmann-fold domains"/>
    <property type="match status" value="1"/>
</dbReference>
<dbReference type="EMBL" id="AGWN01000001">
    <property type="protein sequence ID" value="EPD30652.1"/>
    <property type="molecule type" value="Genomic_DNA"/>
</dbReference>
<comment type="caution">
    <text evidence="10">The sequence shown here is derived from an EMBL/GenBank/DDBJ whole genome shotgun (WGS) entry which is preliminary data.</text>
</comment>
<name>A0A9W5VW63_9ACTO</name>
<sequence>MKIGFIGAGNMVRAIVRGAVAAGLEANEIYLTDKSGKSAPALAGEVGAHALADNRELAQTADIIVLGVKPHAVADVLKEITPEISDGTKLVISLAAGKNLASLQQATESNVPIVRVMPNVNAAIGESMTGIARGSAASSKHVEMTKKIMVSVGRCLVIDEAHFPIFSALAGCSPAWMYQIVDDFARAGVNHGLTKQQAVAIVAQAMLGSAQMILDEAAADGATPANLIDRVTSPGGTTIAGLLAAQQSGLSTVLGLAVDAAVARDGELG</sequence>
<dbReference type="SUPFAM" id="SSF48179">
    <property type="entry name" value="6-phosphogluconate dehydrogenase C-terminal domain-like"/>
    <property type="match status" value="1"/>
</dbReference>
<accession>A0A9W5VW63</accession>